<dbReference type="AlphaFoldDB" id="A0AAE3JFH6"/>
<feature type="transmembrane region" description="Helical" evidence="1">
    <location>
        <begin position="6"/>
        <end position="22"/>
    </location>
</feature>
<dbReference type="Proteomes" id="UP001198182">
    <property type="component" value="Unassembled WGS sequence"/>
</dbReference>
<dbReference type="InterPro" id="IPR010718">
    <property type="entry name" value="DUF1294"/>
</dbReference>
<dbReference type="PIRSF" id="PIRSF002599">
    <property type="entry name" value="Cold_shock_A"/>
    <property type="match status" value="1"/>
</dbReference>
<evidence type="ECO:0000313" key="2">
    <source>
        <dbReference type="EMBL" id="MCC2231475.1"/>
    </source>
</evidence>
<name>A0AAE3JFH6_9FIRM</name>
<evidence type="ECO:0000256" key="1">
    <source>
        <dbReference type="SAM" id="Phobius"/>
    </source>
</evidence>
<accession>A0AAE3JFH6</accession>
<keyword evidence="1" id="KW-0472">Membrane</keyword>
<dbReference type="Pfam" id="PF06961">
    <property type="entry name" value="DUF1294"/>
    <property type="match status" value="1"/>
</dbReference>
<keyword evidence="3" id="KW-1185">Reference proteome</keyword>
<dbReference type="EMBL" id="JAJEQR010000030">
    <property type="protein sequence ID" value="MCC2231475.1"/>
    <property type="molecule type" value="Genomic_DNA"/>
</dbReference>
<feature type="transmembrane region" description="Helical" evidence="1">
    <location>
        <begin position="38"/>
        <end position="57"/>
    </location>
</feature>
<feature type="transmembrane region" description="Helical" evidence="1">
    <location>
        <begin position="63"/>
        <end position="85"/>
    </location>
</feature>
<reference evidence="2" key="1">
    <citation type="submission" date="2021-10" db="EMBL/GenBank/DDBJ databases">
        <title>Anaerobic single-cell dispensing facilitates the cultivation of human gut bacteria.</title>
        <authorList>
            <person name="Afrizal A."/>
        </authorList>
    </citation>
    <scope>NUCLEOTIDE SEQUENCE</scope>
    <source>
        <strain evidence="2">CLA-AA-H215</strain>
    </source>
</reference>
<proteinExistence type="predicted"/>
<organism evidence="2 3">
    <name type="scientific">Hominifimenecus microfluidus</name>
    <dbReference type="NCBI Taxonomy" id="2885348"/>
    <lineage>
        <taxon>Bacteria</taxon>
        <taxon>Bacillati</taxon>
        <taxon>Bacillota</taxon>
        <taxon>Clostridia</taxon>
        <taxon>Lachnospirales</taxon>
        <taxon>Lachnospiraceae</taxon>
        <taxon>Hominifimenecus</taxon>
    </lineage>
</organism>
<dbReference type="InterPro" id="IPR012156">
    <property type="entry name" value="Cold_shock_CspA"/>
</dbReference>
<keyword evidence="1" id="KW-0812">Transmembrane</keyword>
<dbReference type="GO" id="GO:0003676">
    <property type="term" value="F:nucleic acid binding"/>
    <property type="evidence" value="ECO:0007669"/>
    <property type="project" value="InterPro"/>
</dbReference>
<sequence length="86" mass="10034">MKLWMIYLIIVNLAALVLMYSDKQRAIRHHWRIPERTLFLSAIIGGSIGAIAGMYLFHHKTRHWYFVIGMPAILVAQIAAWVLLFR</sequence>
<protein>
    <submittedName>
        <fullName evidence="2">DUF1294 domain-containing protein</fullName>
    </submittedName>
</protein>
<keyword evidence="1" id="KW-1133">Transmembrane helix</keyword>
<gene>
    <name evidence="2" type="ORF">LKD81_10770</name>
</gene>
<comment type="caution">
    <text evidence="2">The sequence shown here is derived from an EMBL/GenBank/DDBJ whole genome shotgun (WGS) entry which is preliminary data.</text>
</comment>
<evidence type="ECO:0000313" key="3">
    <source>
        <dbReference type="Proteomes" id="UP001198182"/>
    </source>
</evidence>